<protein>
    <submittedName>
        <fullName evidence="1">Uncharacterized protein</fullName>
    </submittedName>
</protein>
<proteinExistence type="predicted"/>
<organism evidence="1 2">
    <name type="scientific">Armillaria gallica</name>
    <name type="common">Bulbous honey fungus</name>
    <name type="synonym">Armillaria bulbosa</name>
    <dbReference type="NCBI Taxonomy" id="47427"/>
    <lineage>
        <taxon>Eukaryota</taxon>
        <taxon>Fungi</taxon>
        <taxon>Dikarya</taxon>
        <taxon>Basidiomycota</taxon>
        <taxon>Agaricomycotina</taxon>
        <taxon>Agaricomycetes</taxon>
        <taxon>Agaricomycetidae</taxon>
        <taxon>Agaricales</taxon>
        <taxon>Marasmiineae</taxon>
        <taxon>Physalacriaceae</taxon>
        <taxon>Armillaria</taxon>
    </lineage>
</organism>
<keyword evidence="2" id="KW-1185">Reference proteome</keyword>
<dbReference type="EMBL" id="KZ293687">
    <property type="protein sequence ID" value="PBK86013.1"/>
    <property type="molecule type" value="Genomic_DNA"/>
</dbReference>
<dbReference type="InParanoid" id="A0A2H3DCN7"/>
<name>A0A2H3DCN7_ARMGA</name>
<reference evidence="2" key="1">
    <citation type="journal article" date="2017" name="Nat. Ecol. Evol.">
        <title>Genome expansion and lineage-specific genetic innovations in the forest pathogenic fungi Armillaria.</title>
        <authorList>
            <person name="Sipos G."/>
            <person name="Prasanna A.N."/>
            <person name="Walter M.C."/>
            <person name="O'Connor E."/>
            <person name="Balint B."/>
            <person name="Krizsan K."/>
            <person name="Kiss B."/>
            <person name="Hess J."/>
            <person name="Varga T."/>
            <person name="Slot J."/>
            <person name="Riley R."/>
            <person name="Boka B."/>
            <person name="Rigling D."/>
            <person name="Barry K."/>
            <person name="Lee J."/>
            <person name="Mihaltcheva S."/>
            <person name="LaButti K."/>
            <person name="Lipzen A."/>
            <person name="Waldron R."/>
            <person name="Moloney N.M."/>
            <person name="Sperisen C."/>
            <person name="Kredics L."/>
            <person name="Vagvoelgyi C."/>
            <person name="Patrignani A."/>
            <person name="Fitzpatrick D."/>
            <person name="Nagy I."/>
            <person name="Doyle S."/>
            <person name="Anderson J.B."/>
            <person name="Grigoriev I.V."/>
            <person name="Gueldener U."/>
            <person name="Muensterkoetter M."/>
            <person name="Nagy L.G."/>
        </authorList>
    </citation>
    <scope>NUCLEOTIDE SEQUENCE [LARGE SCALE GENOMIC DNA]</scope>
    <source>
        <strain evidence="2">Ar21-2</strain>
    </source>
</reference>
<dbReference type="AlphaFoldDB" id="A0A2H3DCN7"/>
<evidence type="ECO:0000313" key="2">
    <source>
        <dbReference type="Proteomes" id="UP000217790"/>
    </source>
</evidence>
<gene>
    <name evidence="1" type="ORF">ARMGADRAFT_1087038</name>
</gene>
<dbReference type="OrthoDB" id="2683861at2759"/>
<accession>A0A2H3DCN7</accession>
<dbReference type="Proteomes" id="UP000217790">
    <property type="component" value="Unassembled WGS sequence"/>
</dbReference>
<sequence length="105" mass="12023">MPLSSGSPNPNETLPAAAPDWFCTAYTAFAIQSLGVEFHQFLQKYMLLEEKKGFDSPHIGLTLKGRPQLLTKWVSQGHMRGTMPVLSADKEWWSWWESLQPSWRD</sequence>
<evidence type="ECO:0000313" key="1">
    <source>
        <dbReference type="EMBL" id="PBK86013.1"/>
    </source>
</evidence>